<reference evidence="11" key="1">
    <citation type="submission" date="2019-03" db="EMBL/GenBank/DDBJ databases">
        <title>Single cell metagenomics reveals metabolic interactions within the superorganism composed of flagellate Streblomastix strix and complex community of Bacteroidetes bacteria on its surface.</title>
        <authorList>
            <person name="Treitli S.C."/>
            <person name="Kolisko M."/>
            <person name="Husnik F."/>
            <person name="Keeling P."/>
            <person name="Hampl V."/>
        </authorList>
    </citation>
    <scope>NUCLEOTIDE SEQUENCE</scope>
    <source>
        <strain evidence="11">STM</strain>
    </source>
</reference>
<evidence type="ECO:0000313" key="11">
    <source>
        <dbReference type="EMBL" id="KAA6319322.1"/>
    </source>
</evidence>
<comment type="cofactor">
    <cofactor evidence="1">
        <name>Mg(2+)</name>
        <dbReference type="ChEBI" id="CHEBI:18420"/>
    </cofactor>
</comment>
<dbReference type="PIRSF" id="PIRSF006268">
    <property type="entry name" value="ApbE"/>
    <property type="match status" value="1"/>
</dbReference>
<evidence type="ECO:0000256" key="4">
    <source>
        <dbReference type="ARBA" id="ARBA00022630"/>
    </source>
</evidence>
<keyword evidence="4" id="KW-0285">Flavoprotein</keyword>
<dbReference type="GO" id="GO:0046872">
    <property type="term" value="F:metal ion binding"/>
    <property type="evidence" value="ECO:0007669"/>
    <property type="project" value="UniProtKB-KW"/>
</dbReference>
<organism evidence="11">
    <name type="scientific">termite gut metagenome</name>
    <dbReference type="NCBI Taxonomy" id="433724"/>
    <lineage>
        <taxon>unclassified sequences</taxon>
        <taxon>metagenomes</taxon>
        <taxon>organismal metagenomes</taxon>
    </lineage>
</organism>
<evidence type="ECO:0000256" key="9">
    <source>
        <dbReference type="ARBA" id="ARBA00031306"/>
    </source>
</evidence>
<dbReference type="InterPro" id="IPR024932">
    <property type="entry name" value="ApbE"/>
</dbReference>
<dbReference type="Pfam" id="PF02424">
    <property type="entry name" value="ApbE"/>
    <property type="match status" value="1"/>
</dbReference>
<name>A0A5J4QCR2_9ZZZZ</name>
<evidence type="ECO:0000256" key="3">
    <source>
        <dbReference type="ARBA" id="ARBA00016337"/>
    </source>
</evidence>
<dbReference type="PANTHER" id="PTHR30040:SF2">
    <property type="entry name" value="FAD:PROTEIN FMN TRANSFERASE"/>
    <property type="match status" value="1"/>
</dbReference>
<comment type="catalytic activity">
    <reaction evidence="10">
        <text>L-threonyl-[protein] + FAD = FMN-L-threonyl-[protein] + AMP + H(+)</text>
        <dbReference type="Rhea" id="RHEA:36847"/>
        <dbReference type="Rhea" id="RHEA-COMP:11060"/>
        <dbReference type="Rhea" id="RHEA-COMP:11061"/>
        <dbReference type="ChEBI" id="CHEBI:15378"/>
        <dbReference type="ChEBI" id="CHEBI:30013"/>
        <dbReference type="ChEBI" id="CHEBI:57692"/>
        <dbReference type="ChEBI" id="CHEBI:74257"/>
        <dbReference type="ChEBI" id="CHEBI:456215"/>
        <dbReference type="EC" id="2.7.1.180"/>
    </reaction>
</comment>
<dbReference type="AlphaFoldDB" id="A0A5J4QCR2"/>
<evidence type="ECO:0000256" key="7">
    <source>
        <dbReference type="ARBA" id="ARBA00022827"/>
    </source>
</evidence>
<dbReference type="SUPFAM" id="SSF143631">
    <property type="entry name" value="ApbE-like"/>
    <property type="match status" value="1"/>
</dbReference>
<dbReference type="InterPro" id="IPR003374">
    <property type="entry name" value="ApbE-like_sf"/>
</dbReference>
<sequence length="350" mass="39417">MFFSLYSMTIKNKKLSRLQLLGLFVLVSATIYILNHKNTPSAYNSIDGRIFGTLYNITYQYNEDLKPDIERELKQLDASLSPFNATSIITKINNNEEVEVDTFFRKVFQRSMEVSEETDGAFDITVAPLVNAWNFGFKKGGSPTEAMIDSLLQITGYRKITMQADSVIKQDSHIMITCSAIAKGYACDVIGQLLDKKGINNYMIDIGGEIVVKGKNSKKELWHIGINKPINDTLAINQELQTILQLSDISVATSGNYRNYYYKDGKRYAHTIDPHTGYPVEHNLLSATVIAQDCMTADALVTAFMVMGLDKAKAFANTRPSIAAYFIYSDEEGEFNCWHTKNMEKYLGEE</sequence>
<dbReference type="PANTHER" id="PTHR30040">
    <property type="entry name" value="THIAMINE BIOSYNTHESIS LIPOPROTEIN APBE"/>
    <property type="match status" value="1"/>
</dbReference>
<comment type="caution">
    <text evidence="11">The sequence shown here is derived from an EMBL/GenBank/DDBJ whole genome shotgun (WGS) entry which is preliminary data.</text>
</comment>
<evidence type="ECO:0000256" key="10">
    <source>
        <dbReference type="ARBA" id="ARBA00048540"/>
    </source>
</evidence>
<gene>
    <name evidence="11" type="ORF">EZS27_030768</name>
</gene>
<dbReference type="EMBL" id="SNRY01003916">
    <property type="protein sequence ID" value="KAA6319322.1"/>
    <property type="molecule type" value="Genomic_DNA"/>
</dbReference>
<evidence type="ECO:0000256" key="6">
    <source>
        <dbReference type="ARBA" id="ARBA00022723"/>
    </source>
</evidence>
<evidence type="ECO:0000256" key="8">
    <source>
        <dbReference type="ARBA" id="ARBA00022842"/>
    </source>
</evidence>
<keyword evidence="8" id="KW-0460">Magnesium</keyword>
<evidence type="ECO:0000256" key="2">
    <source>
        <dbReference type="ARBA" id="ARBA00011955"/>
    </source>
</evidence>
<proteinExistence type="predicted"/>
<evidence type="ECO:0000256" key="5">
    <source>
        <dbReference type="ARBA" id="ARBA00022679"/>
    </source>
</evidence>
<dbReference type="Gene3D" id="3.10.520.10">
    <property type="entry name" value="ApbE-like domains"/>
    <property type="match status" value="1"/>
</dbReference>
<dbReference type="EC" id="2.7.1.180" evidence="2"/>
<keyword evidence="7" id="KW-0274">FAD</keyword>
<evidence type="ECO:0000256" key="1">
    <source>
        <dbReference type="ARBA" id="ARBA00001946"/>
    </source>
</evidence>
<keyword evidence="6" id="KW-0479">Metal-binding</keyword>
<dbReference type="GO" id="GO:0016740">
    <property type="term" value="F:transferase activity"/>
    <property type="evidence" value="ECO:0007669"/>
    <property type="project" value="UniProtKB-KW"/>
</dbReference>
<accession>A0A5J4QCR2</accession>
<keyword evidence="5 11" id="KW-0808">Transferase</keyword>
<protein>
    <recommendedName>
        <fullName evidence="3">FAD:protein FMN transferase</fullName>
        <ecNumber evidence="2">2.7.1.180</ecNumber>
    </recommendedName>
    <alternativeName>
        <fullName evidence="9">Flavin transferase</fullName>
    </alternativeName>
</protein>